<dbReference type="Gene3D" id="1.20.5.4130">
    <property type="match status" value="1"/>
</dbReference>
<keyword evidence="4" id="KW-0547">Nucleotide-binding</keyword>
<proteinExistence type="inferred from homology"/>
<dbReference type="GO" id="GO:0002758">
    <property type="term" value="P:innate immune response-activating signaling pathway"/>
    <property type="evidence" value="ECO:0007669"/>
    <property type="project" value="UniProtKB-ARBA"/>
</dbReference>
<dbReference type="FunFam" id="1.10.10.10:FF:000322">
    <property type="entry name" value="Probable disease resistance protein At1g63360"/>
    <property type="match status" value="1"/>
</dbReference>
<dbReference type="PRINTS" id="PR00364">
    <property type="entry name" value="DISEASERSIST"/>
</dbReference>
<dbReference type="InterPro" id="IPR055414">
    <property type="entry name" value="LRR_R13L4/SHOC2-like"/>
</dbReference>
<reference evidence="12 13" key="1">
    <citation type="submission" date="2016-09" db="EMBL/GenBank/DDBJ databases">
        <title>The draft genome of Dichanthelium oligosanthes: A C3 panicoid grass species.</title>
        <authorList>
            <person name="Studer A.J."/>
            <person name="Schnable J.C."/>
            <person name="Brutnell T.P."/>
        </authorList>
    </citation>
    <scope>NUCLEOTIDE SEQUENCE [LARGE SCALE GENOMIC DNA]</scope>
    <source>
        <strain evidence="13">cv. Kellogg 1175</strain>
        <tissue evidence="12">Leaf</tissue>
    </source>
</reference>
<evidence type="ECO:0000256" key="1">
    <source>
        <dbReference type="ARBA" id="ARBA00008894"/>
    </source>
</evidence>
<dbReference type="InterPro" id="IPR042197">
    <property type="entry name" value="Apaf_helical"/>
</dbReference>
<dbReference type="InterPro" id="IPR032675">
    <property type="entry name" value="LRR_dom_sf"/>
</dbReference>
<evidence type="ECO:0000256" key="2">
    <source>
        <dbReference type="ARBA" id="ARBA00022614"/>
    </source>
</evidence>
<evidence type="ECO:0000256" key="5">
    <source>
        <dbReference type="ARBA" id="ARBA00022821"/>
    </source>
</evidence>
<dbReference type="InterPro" id="IPR036388">
    <property type="entry name" value="WH-like_DNA-bd_sf"/>
</dbReference>
<dbReference type="Pfam" id="PF00931">
    <property type="entry name" value="NB-ARC"/>
    <property type="match status" value="1"/>
</dbReference>
<dbReference type="Gene3D" id="1.10.8.430">
    <property type="entry name" value="Helical domain of apoptotic protease-activating factors"/>
    <property type="match status" value="1"/>
</dbReference>
<evidence type="ECO:0000256" key="3">
    <source>
        <dbReference type="ARBA" id="ARBA00022737"/>
    </source>
</evidence>
<gene>
    <name evidence="12" type="ORF">BAE44_0009140</name>
</gene>
<dbReference type="SUPFAM" id="SSF52540">
    <property type="entry name" value="P-loop containing nucleoside triphosphate hydrolases"/>
    <property type="match status" value="1"/>
</dbReference>
<comment type="caution">
    <text evidence="12">The sequence shown here is derived from an EMBL/GenBank/DDBJ whole genome shotgun (WGS) entry which is preliminary data.</text>
</comment>
<dbReference type="Pfam" id="PF23559">
    <property type="entry name" value="WHD_DRP"/>
    <property type="match status" value="1"/>
</dbReference>
<dbReference type="Pfam" id="PF18052">
    <property type="entry name" value="Rx_N"/>
    <property type="match status" value="1"/>
</dbReference>
<evidence type="ECO:0000256" key="4">
    <source>
        <dbReference type="ARBA" id="ARBA00022741"/>
    </source>
</evidence>
<feature type="region of interest" description="Disordered" evidence="7">
    <location>
        <begin position="225"/>
        <end position="250"/>
    </location>
</feature>
<evidence type="ECO:0000313" key="13">
    <source>
        <dbReference type="Proteomes" id="UP000095767"/>
    </source>
</evidence>
<dbReference type="EMBL" id="LWDX02026811">
    <property type="protein sequence ID" value="OEL29842.1"/>
    <property type="molecule type" value="Genomic_DNA"/>
</dbReference>
<dbReference type="GO" id="GO:0043531">
    <property type="term" value="F:ADP binding"/>
    <property type="evidence" value="ECO:0007669"/>
    <property type="project" value="InterPro"/>
</dbReference>
<keyword evidence="5" id="KW-0611">Plant defense</keyword>
<dbReference type="STRING" id="888268.A0A1E5VXM9"/>
<protein>
    <submittedName>
        <fullName evidence="12">Putative disease resistance RPP13-like protein 1</fullName>
    </submittedName>
</protein>
<accession>A0A1E5VXM9</accession>
<keyword evidence="2" id="KW-0433">Leucine-rich repeat</keyword>
<dbReference type="InterPro" id="IPR044974">
    <property type="entry name" value="Disease_R_plants"/>
</dbReference>
<evidence type="ECO:0000256" key="6">
    <source>
        <dbReference type="ARBA" id="ARBA00023054"/>
    </source>
</evidence>
<evidence type="ECO:0000259" key="10">
    <source>
        <dbReference type="Pfam" id="PF23559"/>
    </source>
</evidence>
<evidence type="ECO:0000259" key="11">
    <source>
        <dbReference type="Pfam" id="PF23598"/>
    </source>
</evidence>
<dbReference type="PANTHER" id="PTHR23155:SF872">
    <property type="entry name" value="OS02G0456800 PROTEIN"/>
    <property type="match status" value="1"/>
</dbReference>
<dbReference type="Proteomes" id="UP000095767">
    <property type="component" value="Unassembled WGS sequence"/>
</dbReference>
<keyword evidence="3" id="KW-0677">Repeat</keyword>
<dbReference type="InterPro" id="IPR002182">
    <property type="entry name" value="NB-ARC"/>
</dbReference>
<dbReference type="GO" id="GO:0009626">
    <property type="term" value="P:plant-type hypersensitive response"/>
    <property type="evidence" value="ECO:0007669"/>
    <property type="project" value="UniProtKB-ARBA"/>
</dbReference>
<dbReference type="Gene3D" id="1.10.10.10">
    <property type="entry name" value="Winged helix-like DNA-binding domain superfamily/Winged helix DNA-binding domain"/>
    <property type="match status" value="1"/>
</dbReference>
<dbReference type="Gene3D" id="3.80.10.10">
    <property type="entry name" value="Ribonuclease Inhibitor"/>
    <property type="match status" value="2"/>
</dbReference>
<dbReference type="OrthoDB" id="775271at2759"/>
<dbReference type="InterPro" id="IPR027417">
    <property type="entry name" value="P-loop_NTPase"/>
</dbReference>
<keyword evidence="6" id="KW-0175">Coiled coil</keyword>
<evidence type="ECO:0000313" key="12">
    <source>
        <dbReference type="EMBL" id="OEL29842.1"/>
    </source>
</evidence>
<organism evidence="12 13">
    <name type="scientific">Dichanthelium oligosanthes</name>
    <dbReference type="NCBI Taxonomy" id="888268"/>
    <lineage>
        <taxon>Eukaryota</taxon>
        <taxon>Viridiplantae</taxon>
        <taxon>Streptophyta</taxon>
        <taxon>Embryophyta</taxon>
        <taxon>Tracheophyta</taxon>
        <taxon>Spermatophyta</taxon>
        <taxon>Magnoliopsida</taxon>
        <taxon>Liliopsida</taxon>
        <taxon>Poales</taxon>
        <taxon>Poaceae</taxon>
        <taxon>PACMAD clade</taxon>
        <taxon>Panicoideae</taxon>
        <taxon>Panicodae</taxon>
        <taxon>Paniceae</taxon>
        <taxon>Dichantheliinae</taxon>
        <taxon>Dichanthelium</taxon>
    </lineage>
</organism>
<comment type="similarity">
    <text evidence="1">Belongs to the disease resistance NB-LRR family.</text>
</comment>
<evidence type="ECO:0000259" key="9">
    <source>
        <dbReference type="Pfam" id="PF18052"/>
    </source>
</evidence>
<feature type="domain" description="Disease resistance N-terminal" evidence="9">
    <location>
        <begin position="262"/>
        <end position="341"/>
    </location>
</feature>
<dbReference type="InterPro" id="IPR041118">
    <property type="entry name" value="Rx_N"/>
</dbReference>
<feature type="domain" description="NB-ARC" evidence="8">
    <location>
        <begin position="440"/>
        <end position="593"/>
    </location>
</feature>
<name>A0A1E5VXM9_9POAL</name>
<feature type="compositionally biased region" description="Acidic residues" evidence="7">
    <location>
        <begin position="13"/>
        <end position="26"/>
    </location>
</feature>
<keyword evidence="13" id="KW-1185">Reference proteome</keyword>
<feature type="domain" description="Disease resistance protein winged helix" evidence="10">
    <location>
        <begin position="682"/>
        <end position="750"/>
    </location>
</feature>
<feature type="region of interest" description="Disordered" evidence="7">
    <location>
        <begin position="982"/>
        <end position="1021"/>
    </location>
</feature>
<dbReference type="SUPFAM" id="SSF52058">
    <property type="entry name" value="L domain-like"/>
    <property type="match status" value="1"/>
</dbReference>
<dbReference type="InterPro" id="IPR058922">
    <property type="entry name" value="WHD_DRP"/>
</dbReference>
<sequence length="1331" mass="149741">MRDRGYDASAGFLDDDVNPEAITDDDDARREDSLVAADSSSVDCMHGSYSSSLSLHGVRVDDEQSALDNSSRPSSPFDILTPQDVLPIEMARSRFLDLIVDYFIRLALEASGGLYRKLTQRFPKKGPCSFKRRELATSHATRTKFPELVVQEEKRVRFVVINGLAIIERPDNMRMDDAEWFKRLTGRSEVAISSRDYKFYSPRHKFRRSPQAAFDIPETSALAEDENSPLVCSSGFRPPNEGWTPPGKQGAPSMAMVLDSFVKRCTVSLQDFAGQEACAALGIGDDVRALLATLSRIDAIVSHEQRRRVLAAKVDAWVAQVKDAIYDIDDVIDVCMIEGAKVLADDRPPTPKVRCFSCFKPSGPRKFRHEIGFTIRDIDLRLREVEEEMPRLPAGSLHSDARRDWFIHDSICNDCYHAVKPQAVGSQVQKAVGGLVPRMLREGKKKVDVFAIVGAVGIGKTTLAREIYNDDRMTENFPICVWVKMSKDLSEVAFLKKIISGAGANVVETEDIEELLGLLSSALSKRFLIVLDDLDNPGIWDNLLKEPLGDGVARGRILITTQNEEVATSMKATVHRVDKMDTENAWALLCKEVDLEHNSEELAALKDIGIKIAETCDGHPLAIKVIAGVLRSRGNSKAEWEMVLNNDSWSMPPFLPEVPQALYVSYVDLPSELKECFLCCALYPEECFIQRFDLVRHWIAEGIVNALDNKLLEESAEEYYVELISRNLLQPDPDNVERCWITHDLLRSLARFLIADESVLIYGQQKFSTSLSKPRHLTLCNMENSLEEPIPLKQQMSIRSLMLFKSPNVRAIDLLVESTPCLRVLDLSKTAVEALPKSIGNLVHLRYLNLDGTQVRDIPSSIGFLINLQTLSLQCCRRLQRLPWSIRALLELRCFRLEGTSLSYVPKGVGELKHLNYLSGLIIGHDNNGPEGCDLDDLKALSELRHLHVESLDRATSGATVLANKPFLKDLYLSEQAPVIEEQQQEEQENQENKDETGKEEKEEQEVSNGQCSGEESAKASEKIWNELTPPSSIEKLVIKNYKGARFPSWMKGPKLGTSFPSLVLLDLENCLSCTKLPSLGLLNQLQSLQISNADSIITIGSEFLGTTVLSPATSFPKLEVLKLRNMKRLEEWSLTVEESQVLLPCLKSLHIQSCPKLKALPEGLKHVAFCELHVEGAYSLTEIKDLPKLSDELHLKDNKALQRISNLPMLRSLIIDDCSKLKHVAGLDLLQHLRLVFPPSTETFYFEELIIFWSIAFPRWLELLIQKCKGLRRFELQCSLSLLRSCLDGGKNWNIVQQIPEVRIISCDGKRYIRYNKSRRIYETNAQSEE</sequence>
<dbReference type="Gene3D" id="3.40.50.300">
    <property type="entry name" value="P-loop containing nucleotide triphosphate hydrolases"/>
    <property type="match status" value="1"/>
</dbReference>
<evidence type="ECO:0000256" key="7">
    <source>
        <dbReference type="SAM" id="MobiDB-lite"/>
    </source>
</evidence>
<dbReference type="Pfam" id="PF23598">
    <property type="entry name" value="LRR_14"/>
    <property type="match status" value="1"/>
</dbReference>
<feature type="domain" description="Disease resistance R13L4/SHOC-2-like LRR" evidence="11">
    <location>
        <begin position="798"/>
        <end position="1153"/>
    </location>
</feature>
<evidence type="ECO:0000259" key="8">
    <source>
        <dbReference type="Pfam" id="PF00931"/>
    </source>
</evidence>
<feature type="compositionally biased region" description="Basic and acidic residues" evidence="7">
    <location>
        <begin position="991"/>
        <end position="1002"/>
    </location>
</feature>
<dbReference type="PANTHER" id="PTHR23155">
    <property type="entry name" value="DISEASE RESISTANCE PROTEIN RP"/>
    <property type="match status" value="1"/>
</dbReference>
<dbReference type="GO" id="GO:0042742">
    <property type="term" value="P:defense response to bacterium"/>
    <property type="evidence" value="ECO:0007669"/>
    <property type="project" value="UniProtKB-ARBA"/>
</dbReference>
<feature type="region of interest" description="Disordered" evidence="7">
    <location>
        <begin position="1"/>
        <end position="40"/>
    </location>
</feature>